<dbReference type="GO" id="GO:0016787">
    <property type="term" value="F:hydrolase activity"/>
    <property type="evidence" value="ECO:0007669"/>
    <property type="project" value="UniProtKB-KW"/>
</dbReference>
<dbReference type="PANTHER" id="PTHR43155">
    <property type="entry name" value="CYCLIC DI-GMP PHOSPHODIESTERASE PA4108-RELATED"/>
    <property type="match status" value="1"/>
</dbReference>
<dbReference type="PROSITE" id="PS51832">
    <property type="entry name" value="HD_GYP"/>
    <property type="match status" value="1"/>
</dbReference>
<gene>
    <name evidence="1" type="ORF">B7C51_08940</name>
</gene>
<sequence length="344" mass="38333">MKYVHVDSVEPGQYLGRTIFSSSGAVMLAEGVQLTVYMITTLRRIGVTMLYIQDPFTDDVEITDVVSEETKRFVINQMDEMFQSIRSGKEFGTKAISTSADALLDEVMKNKDVLVQLTDIRTKDNEMYLHALNVCTISVLVGINMGMGPAQLKDLAIGALLHDIGKLDLIADAAEDPKKHHAWRGFDLLKSKREYNLLIAHAAFQHHEWLDGSGKPRGLTGDEIHIYAKIVAVANIYDNLLHQTGEQGTRMLPHEACEHMMALAEKQLDHEVLIHFLRTVSVYPTGTSVKLSTRETGVVVGQHRGLPGRPVVRVVKQDGGMQDFDVKEIDLAKQTTVFIEQVLV</sequence>
<organism evidence="1 2">
    <name type="scientific">Paenibacillus larvae subsp. pulvifaciens</name>
    <dbReference type="NCBI Taxonomy" id="1477"/>
    <lineage>
        <taxon>Bacteria</taxon>
        <taxon>Bacillati</taxon>
        <taxon>Bacillota</taxon>
        <taxon>Bacilli</taxon>
        <taxon>Bacillales</taxon>
        <taxon>Paenibacillaceae</taxon>
        <taxon>Paenibacillus</taxon>
    </lineage>
</organism>
<dbReference type="EMBL" id="CP020557">
    <property type="protein sequence ID" value="ARF67928.1"/>
    <property type="molecule type" value="Genomic_DNA"/>
</dbReference>
<keyword evidence="1" id="KW-0378">Hydrolase</keyword>
<dbReference type="Pfam" id="PF13487">
    <property type="entry name" value="HD_5"/>
    <property type="match status" value="1"/>
</dbReference>
<evidence type="ECO:0000313" key="2">
    <source>
        <dbReference type="Proteomes" id="UP000192727"/>
    </source>
</evidence>
<accession>A0A1V0USJ9</accession>
<dbReference type="AlphaFoldDB" id="A0A1V0USJ9"/>
<dbReference type="RefSeq" id="WP_077996095.1">
    <property type="nucleotide sequence ID" value="NZ_CP019794.1"/>
</dbReference>
<dbReference type="CDD" id="cd00077">
    <property type="entry name" value="HDc"/>
    <property type="match status" value="1"/>
</dbReference>
<dbReference type="InterPro" id="IPR003607">
    <property type="entry name" value="HD/PDEase_dom"/>
</dbReference>
<reference evidence="1 2" key="1">
    <citation type="submission" date="2017-03" db="EMBL/GenBank/DDBJ databases">
        <title>Paenibacillus larvae genome sequencing.</title>
        <authorList>
            <person name="Dingman D.W."/>
        </authorList>
    </citation>
    <scope>NUCLEOTIDE SEQUENCE [LARGE SCALE GENOMIC DNA]</scope>
    <source>
        <strain evidence="1 2">SAG 10367</strain>
    </source>
</reference>
<evidence type="ECO:0000313" key="1">
    <source>
        <dbReference type="EMBL" id="ARF67928.1"/>
    </source>
</evidence>
<name>A0A1V0USJ9_9BACL</name>
<dbReference type="GeneID" id="64220491"/>
<dbReference type="PANTHER" id="PTHR43155:SF2">
    <property type="entry name" value="CYCLIC DI-GMP PHOSPHODIESTERASE PA4108"/>
    <property type="match status" value="1"/>
</dbReference>
<dbReference type="Gene3D" id="1.10.3210.10">
    <property type="entry name" value="Hypothetical protein af1432"/>
    <property type="match status" value="1"/>
</dbReference>
<dbReference type="Proteomes" id="UP000192727">
    <property type="component" value="Chromosome"/>
</dbReference>
<dbReference type="SUPFAM" id="SSF109604">
    <property type="entry name" value="HD-domain/PDEase-like"/>
    <property type="match status" value="1"/>
</dbReference>
<proteinExistence type="predicted"/>
<dbReference type="InterPro" id="IPR037522">
    <property type="entry name" value="HD_GYP_dom"/>
</dbReference>
<protein>
    <submittedName>
        <fullName evidence="1">Metal-dependent phosphohydrolase</fullName>
    </submittedName>
</protein>
<dbReference type="SMART" id="SM00471">
    <property type="entry name" value="HDc"/>
    <property type="match status" value="1"/>
</dbReference>